<organism evidence="1 2">
    <name type="scientific">Klebsiella pneumoniae</name>
    <dbReference type="NCBI Taxonomy" id="573"/>
    <lineage>
        <taxon>Bacteria</taxon>
        <taxon>Pseudomonadati</taxon>
        <taxon>Pseudomonadota</taxon>
        <taxon>Gammaproteobacteria</taxon>
        <taxon>Enterobacterales</taxon>
        <taxon>Enterobacteriaceae</taxon>
        <taxon>Klebsiella/Raoultella group</taxon>
        <taxon>Klebsiella</taxon>
        <taxon>Klebsiella pneumoniae complex</taxon>
    </lineage>
</organism>
<sequence length="46" mass="4893">MGKLAATVAQLPEQIGAKGVETADKVLKGEKVEANYPVELKLVVKQ</sequence>
<dbReference type="EMBL" id="UASN01000022">
    <property type="protein sequence ID" value="SQC17572.1"/>
    <property type="molecule type" value="Genomic_DNA"/>
</dbReference>
<dbReference type="Proteomes" id="UP000251123">
    <property type="component" value="Unassembled WGS sequence"/>
</dbReference>
<evidence type="ECO:0000313" key="1">
    <source>
        <dbReference type="EMBL" id="SQC17572.1"/>
    </source>
</evidence>
<dbReference type="SUPFAM" id="SSF53822">
    <property type="entry name" value="Periplasmic binding protein-like I"/>
    <property type="match status" value="1"/>
</dbReference>
<name>A0A2X3CKM7_KLEPN</name>
<proteinExistence type="predicted"/>
<dbReference type="Gene3D" id="3.40.50.2300">
    <property type="match status" value="2"/>
</dbReference>
<accession>A0A2X3CKM7</accession>
<evidence type="ECO:0000313" key="2">
    <source>
        <dbReference type="Proteomes" id="UP000251123"/>
    </source>
</evidence>
<dbReference type="AlphaFoldDB" id="A0A2X3CKM7"/>
<dbReference type="InterPro" id="IPR028082">
    <property type="entry name" value="Peripla_BP_I"/>
</dbReference>
<reference evidence="1 2" key="1">
    <citation type="submission" date="2018-06" db="EMBL/GenBank/DDBJ databases">
        <authorList>
            <consortium name="Pathogen Informatics"/>
            <person name="Doyle S."/>
        </authorList>
    </citation>
    <scope>NUCLEOTIDE SEQUENCE [LARGE SCALE GENOMIC DNA]</scope>
    <source>
        <strain evidence="1 2">NCTC9601</strain>
    </source>
</reference>
<protein>
    <submittedName>
        <fullName evidence="1">Ribose ABC transport system</fullName>
    </submittedName>
</protein>
<gene>
    <name evidence="1" type="primary">rbsB_5</name>
    <name evidence="1" type="ORF">NCTC9601_04789</name>
</gene>